<dbReference type="Proteomes" id="UP000515307">
    <property type="component" value="Chromosome"/>
</dbReference>
<dbReference type="KEGG" id="sfiy:F0344_33795"/>
<reference evidence="2" key="1">
    <citation type="submission" date="2019-10" db="EMBL/GenBank/DDBJ databases">
        <title>Antimicrobial potential of Antarctic Bacteria.</title>
        <authorList>
            <person name="Benaud N."/>
            <person name="Edwards R.J."/>
            <person name="Ferrari B.C."/>
        </authorList>
    </citation>
    <scope>NUCLEOTIDE SEQUENCE [LARGE SCALE GENOMIC DNA]</scope>
    <source>
        <strain evidence="2">NBSH44</strain>
    </source>
</reference>
<proteinExistence type="predicted"/>
<sequence length="120" mass="13282">MTTPQINIDDPEADATGPDGLMYYRGELFTGEMVEEYDDGRIVSRMAYVDGMEDGPSLGFHADGTPQSAGVAARNRAVGEWREWHPDGTIKQIDVYDDTGRLCARRKWDAAGVLLQDVTQ</sequence>
<accession>A0A7G7BU92</accession>
<evidence type="ECO:0000313" key="1">
    <source>
        <dbReference type="EMBL" id="QNE78907.1"/>
    </source>
</evidence>
<name>A0A7G7BU92_9ACTN</name>
<dbReference type="SUPFAM" id="SSF82185">
    <property type="entry name" value="Histone H3 K4-specific methyltransferase SET7/9 N-terminal domain"/>
    <property type="match status" value="1"/>
</dbReference>
<keyword evidence="2" id="KW-1185">Reference proteome</keyword>
<dbReference type="RefSeq" id="WP_185302367.1">
    <property type="nucleotide sequence ID" value="NZ_CP045702.1"/>
</dbReference>
<organism evidence="1 2">
    <name type="scientific">Streptomyces finlayi</name>
    <dbReference type="NCBI Taxonomy" id="67296"/>
    <lineage>
        <taxon>Bacteria</taxon>
        <taxon>Bacillati</taxon>
        <taxon>Actinomycetota</taxon>
        <taxon>Actinomycetes</taxon>
        <taxon>Kitasatosporales</taxon>
        <taxon>Streptomycetaceae</taxon>
        <taxon>Streptomyces</taxon>
    </lineage>
</organism>
<dbReference type="AlphaFoldDB" id="A0A7G7BU92"/>
<protein>
    <recommendedName>
        <fullName evidence="3">Toxin-antitoxin system YwqK family antitoxin</fullName>
    </recommendedName>
</protein>
<evidence type="ECO:0000313" key="2">
    <source>
        <dbReference type="Proteomes" id="UP000515307"/>
    </source>
</evidence>
<dbReference type="Gene3D" id="2.20.110.10">
    <property type="entry name" value="Histone H3 K4-specific methyltransferase SET7/9 N-terminal domain"/>
    <property type="match status" value="1"/>
</dbReference>
<gene>
    <name evidence="1" type="ORF">F0344_33795</name>
</gene>
<evidence type="ECO:0008006" key="3">
    <source>
        <dbReference type="Google" id="ProtNLM"/>
    </source>
</evidence>
<dbReference type="EMBL" id="CP045702">
    <property type="protein sequence ID" value="QNE78907.1"/>
    <property type="molecule type" value="Genomic_DNA"/>
</dbReference>